<keyword evidence="3" id="KW-0805">Transcription regulation</keyword>
<evidence type="ECO:0000256" key="3">
    <source>
        <dbReference type="ARBA" id="ARBA00023015"/>
    </source>
</evidence>
<evidence type="ECO:0000256" key="1">
    <source>
        <dbReference type="ARBA" id="ARBA00022553"/>
    </source>
</evidence>
<dbReference type="PROSITE" id="PS50110">
    <property type="entry name" value="RESPONSE_REGULATORY"/>
    <property type="match status" value="1"/>
</dbReference>
<dbReference type="Gene3D" id="1.10.10.10">
    <property type="entry name" value="Winged helix-like DNA-binding domain superfamily/Winged helix DNA-binding domain"/>
    <property type="match status" value="1"/>
</dbReference>
<dbReference type="InterPro" id="IPR000792">
    <property type="entry name" value="Tscrpt_reg_LuxR_C"/>
</dbReference>
<dbReference type="GO" id="GO:0000160">
    <property type="term" value="P:phosphorelay signal transduction system"/>
    <property type="evidence" value="ECO:0007669"/>
    <property type="project" value="UniProtKB-KW"/>
</dbReference>
<dbReference type="PROSITE" id="PS00622">
    <property type="entry name" value="HTH_LUXR_1"/>
    <property type="match status" value="1"/>
</dbReference>
<evidence type="ECO:0000256" key="2">
    <source>
        <dbReference type="ARBA" id="ARBA00023012"/>
    </source>
</evidence>
<feature type="domain" description="Response regulatory" evidence="8">
    <location>
        <begin position="10"/>
        <end position="124"/>
    </location>
</feature>
<keyword evidence="1 6" id="KW-0597">Phosphoprotein</keyword>
<keyword evidence="4" id="KW-0238">DNA-binding</keyword>
<dbReference type="RefSeq" id="WP_002966537.1">
    <property type="nucleotide sequence ID" value="NZ_EQ999534.1"/>
</dbReference>
<dbReference type="InterPro" id="IPR036388">
    <property type="entry name" value="WH-like_DNA-bd_sf"/>
</dbReference>
<reference evidence="9" key="1">
    <citation type="submission" date="2009-01" db="EMBL/GenBank/DDBJ databases">
        <title>The Genome Sequence of Brucella pinnipedialis M292/94/1.</title>
        <authorList>
            <consortium name="The Broad Institute Genome Sequencing Platform"/>
            <person name="Ward D."/>
            <person name="Young S.K."/>
            <person name="Kodira C.D."/>
            <person name="Zeng Q."/>
            <person name="Koehrsen M."/>
            <person name="Alvarado L."/>
            <person name="Berlin A."/>
            <person name="Borenstein D."/>
            <person name="Chen Z."/>
            <person name="Engels R."/>
            <person name="Freedman E."/>
            <person name="Gellesch M."/>
            <person name="Goldberg J."/>
            <person name="Griggs A."/>
            <person name="Gujja S."/>
            <person name="Heiman D."/>
            <person name="Hepburn T."/>
            <person name="Howarth C."/>
            <person name="Jen D."/>
            <person name="Larson L."/>
            <person name="Lewis B."/>
            <person name="Mehta T."/>
            <person name="Park D."/>
            <person name="Pearson M."/>
            <person name="Roberts A."/>
            <person name="Saif S."/>
            <person name="Shea T."/>
            <person name="Shenoy N."/>
            <person name="Sisk P."/>
            <person name="Stolte C."/>
            <person name="Sykes S."/>
            <person name="Walk T."/>
            <person name="White J."/>
            <person name="Yandava C."/>
            <person name="Whatmore A.M."/>
            <person name="Perrett L.L."/>
            <person name="O'Callaghan D."/>
            <person name="Nusbaum C."/>
            <person name="Galagan J."/>
            <person name="Birren B."/>
        </authorList>
    </citation>
    <scope>NUCLEOTIDE SEQUENCE [LARGE SCALE GENOMIC DNA]</scope>
    <source>
        <strain evidence="9">M292/94/1</strain>
    </source>
</reference>
<dbReference type="GO" id="GO:0003677">
    <property type="term" value="F:DNA binding"/>
    <property type="evidence" value="ECO:0007669"/>
    <property type="project" value="UniProtKB-KW"/>
</dbReference>
<evidence type="ECO:0000256" key="6">
    <source>
        <dbReference type="PROSITE-ProRule" id="PRU00169"/>
    </source>
</evidence>
<dbReference type="Proteomes" id="UP000004659">
    <property type="component" value="Unassembled WGS sequence"/>
</dbReference>
<dbReference type="InterPro" id="IPR001789">
    <property type="entry name" value="Sig_transdc_resp-reg_receiver"/>
</dbReference>
<name>A0A0E1WXK0_9HYPH</name>
<dbReference type="PROSITE" id="PS50043">
    <property type="entry name" value="HTH_LUXR_2"/>
    <property type="match status" value="1"/>
</dbReference>
<dbReference type="SUPFAM" id="SSF52172">
    <property type="entry name" value="CheY-like"/>
    <property type="match status" value="1"/>
</dbReference>
<dbReference type="InterPro" id="IPR011006">
    <property type="entry name" value="CheY-like_superfamily"/>
</dbReference>
<dbReference type="HOGENOM" id="CLU_000445_90_4_5"/>
<dbReference type="Gene3D" id="3.40.50.2300">
    <property type="match status" value="1"/>
</dbReference>
<dbReference type="CDD" id="cd06170">
    <property type="entry name" value="LuxR_C_like"/>
    <property type="match status" value="1"/>
</dbReference>
<evidence type="ECO:0000256" key="5">
    <source>
        <dbReference type="ARBA" id="ARBA00023163"/>
    </source>
</evidence>
<organism evidence="9">
    <name type="scientific">Brucella pinnipedialis M292/94/1</name>
    <dbReference type="NCBI Taxonomy" id="520462"/>
    <lineage>
        <taxon>Bacteria</taxon>
        <taxon>Pseudomonadati</taxon>
        <taxon>Pseudomonadota</taxon>
        <taxon>Alphaproteobacteria</taxon>
        <taxon>Hyphomicrobiales</taxon>
        <taxon>Brucellaceae</taxon>
        <taxon>Brucella/Ochrobactrum group</taxon>
        <taxon>Brucella</taxon>
    </lineage>
</organism>
<dbReference type="GeneID" id="93015978"/>
<dbReference type="CDD" id="cd17537">
    <property type="entry name" value="REC_FixJ"/>
    <property type="match status" value="1"/>
</dbReference>
<gene>
    <name evidence="9" type="ORF">BALG_02893</name>
</gene>
<evidence type="ECO:0000256" key="4">
    <source>
        <dbReference type="ARBA" id="ARBA00023125"/>
    </source>
</evidence>
<accession>A0A0E1WXK0</accession>
<feature type="modified residue" description="4-aspartylphosphate" evidence="6">
    <location>
        <position position="59"/>
    </location>
</feature>
<dbReference type="PRINTS" id="PR00038">
    <property type="entry name" value="HTHLUXR"/>
</dbReference>
<dbReference type="Pfam" id="PF00072">
    <property type="entry name" value="Response_reg"/>
    <property type="match status" value="1"/>
</dbReference>
<evidence type="ECO:0000259" key="7">
    <source>
        <dbReference type="PROSITE" id="PS50043"/>
    </source>
</evidence>
<protein>
    <submittedName>
        <fullName evidence="9">Nodulation protein W</fullName>
    </submittedName>
</protein>
<dbReference type="Pfam" id="PF00196">
    <property type="entry name" value="GerE"/>
    <property type="match status" value="1"/>
</dbReference>
<dbReference type="SMART" id="SM00421">
    <property type="entry name" value="HTH_LUXR"/>
    <property type="match status" value="1"/>
</dbReference>
<evidence type="ECO:0000313" key="9">
    <source>
        <dbReference type="EMBL" id="EEZ29540.1"/>
    </source>
</evidence>
<sequence length="212" mass="23919">MNCAYERDPVVFIVDDDHSVRLGLVDLFASIGLKALCFASVNEFLKHAREEVPACLILDVRMPGESGTEFHARMKGLDIRLPVIFITGHGDIAMGVKAIKDGAIDFLAKPFRNQDLLDAVQQAIRTDRKRLREEHNQHRIIARYQTLNQGERAVFKLVVQGLMNKQIAAELDVAEVTVKVRRSHLMHKMRAKSLADLVRMATELNAQPVKEL</sequence>
<keyword evidence="2" id="KW-0902">Two-component regulatory system</keyword>
<dbReference type="PANTHER" id="PTHR44688">
    <property type="entry name" value="DNA-BINDING TRANSCRIPTIONAL ACTIVATOR DEVR_DOSR"/>
    <property type="match status" value="1"/>
</dbReference>
<dbReference type="EMBL" id="EQ999534">
    <property type="protein sequence ID" value="EEZ29540.1"/>
    <property type="molecule type" value="Genomic_DNA"/>
</dbReference>
<evidence type="ECO:0000259" key="8">
    <source>
        <dbReference type="PROSITE" id="PS50110"/>
    </source>
</evidence>
<dbReference type="PANTHER" id="PTHR44688:SF16">
    <property type="entry name" value="DNA-BINDING TRANSCRIPTIONAL ACTIVATOR DEVR_DOSR"/>
    <property type="match status" value="1"/>
</dbReference>
<keyword evidence="5" id="KW-0804">Transcription</keyword>
<feature type="domain" description="HTH luxR-type" evidence="7">
    <location>
        <begin position="140"/>
        <end position="205"/>
    </location>
</feature>
<dbReference type="AlphaFoldDB" id="A0A0E1WXK0"/>
<dbReference type="FunFam" id="3.40.50.2300:FF:000018">
    <property type="entry name" value="DNA-binding transcriptional regulator NtrC"/>
    <property type="match status" value="1"/>
</dbReference>
<dbReference type="SMART" id="SM00448">
    <property type="entry name" value="REC"/>
    <property type="match status" value="1"/>
</dbReference>
<dbReference type="GO" id="GO:0006355">
    <property type="term" value="P:regulation of DNA-templated transcription"/>
    <property type="evidence" value="ECO:0007669"/>
    <property type="project" value="InterPro"/>
</dbReference>
<proteinExistence type="predicted"/>